<gene>
    <name evidence="1" type="ORF">F7310_00500</name>
</gene>
<dbReference type="EMBL" id="CP016796">
    <property type="protein sequence ID" value="API85924.1"/>
    <property type="molecule type" value="Genomic_DNA"/>
</dbReference>
<dbReference type="Proteomes" id="UP000184222">
    <property type="component" value="Chromosome"/>
</dbReference>
<dbReference type="KEGG" id="frx:F7310_00500"/>
<proteinExistence type="predicted"/>
<reference evidence="1 2" key="1">
    <citation type="journal article" date="2016" name="Appl. Environ. Microbiol.">
        <title>Whole genome relationships among Francisella bacteria of diverse origin define new species and provide specific regions for detection.</title>
        <authorList>
            <person name="Challacombe J.F."/>
            <person name="Petersen J.M."/>
            <person name="Gallegos-Graves V."/>
            <person name="Hodge D."/>
            <person name="Pillai S."/>
            <person name="Kuske C.R."/>
        </authorList>
    </citation>
    <scope>NUCLEOTIDE SEQUENCE [LARGE SCALE GENOMIC DNA]</scope>
    <source>
        <strain evidence="2">TX07-7310</strain>
    </source>
</reference>
<dbReference type="AlphaFoldDB" id="A0A1L4BQ10"/>
<evidence type="ECO:0000313" key="2">
    <source>
        <dbReference type="Proteomes" id="UP000184222"/>
    </source>
</evidence>
<protein>
    <submittedName>
        <fullName evidence="1">Uncharacterized protein</fullName>
    </submittedName>
</protein>
<dbReference type="RefSeq" id="WP_072711126.1">
    <property type="nucleotide sequence ID" value="NZ_CP016796.1"/>
</dbReference>
<keyword evidence="2" id="KW-1185">Reference proteome</keyword>
<organism evidence="1 2">
    <name type="scientific">Francisella uliginis</name>
    <dbReference type="NCBI Taxonomy" id="573570"/>
    <lineage>
        <taxon>Bacteria</taxon>
        <taxon>Pseudomonadati</taxon>
        <taxon>Pseudomonadota</taxon>
        <taxon>Gammaproteobacteria</taxon>
        <taxon>Thiotrichales</taxon>
        <taxon>Francisellaceae</taxon>
        <taxon>Francisella</taxon>
    </lineage>
</organism>
<sequence length="121" mass="13965">MITKFCILTADNRVKDLEILINKHYKPECLDYVTRIGMEDVLCKIDDKEIRETIKDLWMSIEQKIGYEMSLVFNSIRNKNTTLKLKASLSVNLIAKNKNNDIFQSIKKNTGTAIKIIQVDA</sequence>
<accession>A0A1L4BQ10</accession>
<evidence type="ECO:0000313" key="1">
    <source>
        <dbReference type="EMBL" id="API85924.1"/>
    </source>
</evidence>
<name>A0A1L4BQ10_9GAMM</name>